<dbReference type="GO" id="GO:0008270">
    <property type="term" value="F:zinc ion binding"/>
    <property type="evidence" value="ECO:0007669"/>
    <property type="project" value="InterPro"/>
</dbReference>
<dbReference type="Pfam" id="PF00484">
    <property type="entry name" value="Pro_CA"/>
    <property type="match status" value="1"/>
</dbReference>
<dbReference type="SUPFAM" id="SSF53056">
    <property type="entry name" value="beta-carbonic anhydrase, cab"/>
    <property type="match status" value="1"/>
</dbReference>
<evidence type="ECO:0000256" key="5">
    <source>
        <dbReference type="ARBA" id="ARBA00048348"/>
    </source>
</evidence>
<evidence type="ECO:0000256" key="3">
    <source>
        <dbReference type="ARBA" id="ARBA00022723"/>
    </source>
</evidence>
<evidence type="ECO:0000256" key="6">
    <source>
        <dbReference type="PIRSR" id="PIRSR601765-1"/>
    </source>
</evidence>
<name>A0A9D1QHP0_9STAP</name>
<organism evidence="7 8">
    <name type="scientific">Candidatus Salinicoccus stercoripullorum</name>
    <dbReference type="NCBI Taxonomy" id="2838756"/>
    <lineage>
        <taxon>Bacteria</taxon>
        <taxon>Bacillati</taxon>
        <taxon>Bacillota</taxon>
        <taxon>Bacilli</taxon>
        <taxon>Bacillales</taxon>
        <taxon>Staphylococcaceae</taxon>
        <taxon>Salinicoccus</taxon>
    </lineage>
</organism>
<protein>
    <recommendedName>
        <fullName evidence="2">carbonic anhydrase</fullName>
        <ecNumber evidence="2">4.2.1.1</ecNumber>
    </recommendedName>
</protein>
<sequence>MSLLHDLLEYNQQFVENKEYEKYTTTKSPDKKMVLVSCMDTRLTELSTKALGLKNGDIKHIQNAGAMIAHPYGSTMRSILVAVYMLGADEVMIMGHHDCGFGALQPEPVMEEMENRGISPGVFDTLKHSGIDIEEWLKGFDSVEESVAESVAKVRQHPLMVPDIPVHGVVINPDDGKIDLVTDGYEYSSEN</sequence>
<feature type="binding site" evidence="6">
    <location>
        <position position="38"/>
    </location>
    <ligand>
        <name>Zn(2+)</name>
        <dbReference type="ChEBI" id="CHEBI:29105"/>
    </ligand>
</feature>
<feature type="binding site" evidence="6">
    <location>
        <position position="40"/>
    </location>
    <ligand>
        <name>Zn(2+)</name>
        <dbReference type="ChEBI" id="CHEBI:29105"/>
    </ligand>
</feature>
<gene>
    <name evidence="7" type="ORF">H9891_04520</name>
</gene>
<evidence type="ECO:0000313" key="8">
    <source>
        <dbReference type="Proteomes" id="UP000823989"/>
    </source>
</evidence>
<dbReference type="EMBL" id="DXHR01000015">
    <property type="protein sequence ID" value="HIW12405.1"/>
    <property type="molecule type" value="Genomic_DNA"/>
</dbReference>
<feature type="binding site" evidence="6">
    <location>
        <position position="99"/>
    </location>
    <ligand>
        <name>Zn(2+)</name>
        <dbReference type="ChEBI" id="CHEBI:29105"/>
    </ligand>
</feature>
<dbReference type="PANTHER" id="PTHR43175:SF3">
    <property type="entry name" value="CARBON DISULFIDE HYDROLASE"/>
    <property type="match status" value="1"/>
</dbReference>
<dbReference type="Proteomes" id="UP000823989">
    <property type="component" value="Unassembled WGS sequence"/>
</dbReference>
<comment type="cofactor">
    <cofactor evidence="6">
        <name>Zn(2+)</name>
        <dbReference type="ChEBI" id="CHEBI:29105"/>
    </cofactor>
    <text evidence="6">Binds 1 zinc ion per subunit.</text>
</comment>
<feature type="binding site" evidence="6">
    <location>
        <position position="96"/>
    </location>
    <ligand>
        <name>Zn(2+)</name>
        <dbReference type="ChEBI" id="CHEBI:29105"/>
    </ligand>
</feature>
<evidence type="ECO:0000313" key="7">
    <source>
        <dbReference type="EMBL" id="HIW12405.1"/>
    </source>
</evidence>
<proteinExistence type="inferred from homology"/>
<comment type="catalytic activity">
    <reaction evidence="5">
        <text>hydrogencarbonate + H(+) = CO2 + H2O</text>
        <dbReference type="Rhea" id="RHEA:10748"/>
        <dbReference type="ChEBI" id="CHEBI:15377"/>
        <dbReference type="ChEBI" id="CHEBI:15378"/>
        <dbReference type="ChEBI" id="CHEBI:16526"/>
        <dbReference type="ChEBI" id="CHEBI:17544"/>
        <dbReference type="EC" id="4.2.1.1"/>
    </reaction>
</comment>
<reference evidence="7" key="2">
    <citation type="submission" date="2021-04" db="EMBL/GenBank/DDBJ databases">
        <authorList>
            <person name="Gilroy R."/>
        </authorList>
    </citation>
    <scope>NUCLEOTIDE SEQUENCE</scope>
    <source>
        <strain evidence="7">ChiHjej13B12-752</strain>
    </source>
</reference>
<dbReference type="Gene3D" id="3.40.1050.10">
    <property type="entry name" value="Carbonic anhydrase"/>
    <property type="match status" value="1"/>
</dbReference>
<dbReference type="AlphaFoldDB" id="A0A9D1QHP0"/>
<evidence type="ECO:0000256" key="4">
    <source>
        <dbReference type="ARBA" id="ARBA00022833"/>
    </source>
</evidence>
<reference evidence="7" key="1">
    <citation type="journal article" date="2021" name="PeerJ">
        <title>Extensive microbial diversity within the chicken gut microbiome revealed by metagenomics and culture.</title>
        <authorList>
            <person name="Gilroy R."/>
            <person name="Ravi A."/>
            <person name="Getino M."/>
            <person name="Pursley I."/>
            <person name="Horton D.L."/>
            <person name="Alikhan N.F."/>
            <person name="Baker D."/>
            <person name="Gharbi K."/>
            <person name="Hall N."/>
            <person name="Watson M."/>
            <person name="Adriaenssens E.M."/>
            <person name="Foster-Nyarko E."/>
            <person name="Jarju S."/>
            <person name="Secka A."/>
            <person name="Antonio M."/>
            <person name="Oren A."/>
            <person name="Chaudhuri R.R."/>
            <person name="La Ragione R."/>
            <person name="Hildebrand F."/>
            <person name="Pallen M.J."/>
        </authorList>
    </citation>
    <scope>NUCLEOTIDE SEQUENCE</scope>
    <source>
        <strain evidence="7">ChiHjej13B12-752</strain>
    </source>
</reference>
<dbReference type="InterPro" id="IPR036874">
    <property type="entry name" value="Carbonic_anhydrase_sf"/>
</dbReference>
<keyword evidence="3 6" id="KW-0479">Metal-binding</keyword>
<comment type="similarity">
    <text evidence="1">Belongs to the beta-class carbonic anhydrase family.</text>
</comment>
<evidence type="ECO:0000256" key="2">
    <source>
        <dbReference type="ARBA" id="ARBA00012925"/>
    </source>
</evidence>
<dbReference type="SMART" id="SM00947">
    <property type="entry name" value="Pro_CA"/>
    <property type="match status" value="1"/>
</dbReference>
<evidence type="ECO:0000256" key="1">
    <source>
        <dbReference type="ARBA" id="ARBA00006217"/>
    </source>
</evidence>
<keyword evidence="4 6" id="KW-0862">Zinc</keyword>
<dbReference type="GO" id="GO:0004089">
    <property type="term" value="F:carbonate dehydratase activity"/>
    <property type="evidence" value="ECO:0007669"/>
    <property type="project" value="UniProtKB-EC"/>
</dbReference>
<dbReference type="PANTHER" id="PTHR43175">
    <property type="entry name" value="CARBONIC ANHYDRASE"/>
    <property type="match status" value="1"/>
</dbReference>
<dbReference type="InterPro" id="IPR001765">
    <property type="entry name" value="Carbonic_anhydrase"/>
</dbReference>
<dbReference type="EC" id="4.2.1.1" evidence="2"/>
<dbReference type="CDD" id="cd03379">
    <property type="entry name" value="beta_CA_cladeD"/>
    <property type="match status" value="1"/>
</dbReference>
<comment type="caution">
    <text evidence="7">The sequence shown here is derived from an EMBL/GenBank/DDBJ whole genome shotgun (WGS) entry which is preliminary data.</text>
</comment>
<accession>A0A9D1QHP0</accession>